<dbReference type="PROSITE" id="PS51123">
    <property type="entry name" value="OMPA_2"/>
    <property type="match status" value="1"/>
</dbReference>
<keyword evidence="1" id="KW-0732">Signal</keyword>
<dbReference type="GO" id="GO:0009279">
    <property type="term" value="C:cell outer membrane"/>
    <property type="evidence" value="ECO:0007669"/>
    <property type="project" value="InterPro"/>
</dbReference>
<feature type="domain" description="OmpA-like" evidence="3">
    <location>
        <begin position="199"/>
        <end position="312"/>
    </location>
</feature>
<dbReference type="GO" id="GO:0015288">
    <property type="term" value="F:porin activity"/>
    <property type="evidence" value="ECO:0007669"/>
    <property type="project" value="UniProtKB-KW"/>
</dbReference>
<keyword evidence="5" id="KW-1185">Reference proteome</keyword>
<name>A0AAX0YP45_9GAMM</name>
<dbReference type="SUPFAM" id="SSF56925">
    <property type="entry name" value="OMPA-like"/>
    <property type="match status" value="1"/>
</dbReference>
<dbReference type="Gene3D" id="3.30.1330.60">
    <property type="entry name" value="OmpA-like domain"/>
    <property type="match status" value="1"/>
</dbReference>
<protein>
    <recommendedName>
        <fullName evidence="3">OmpA-like domain-containing protein</fullName>
    </recommendedName>
</protein>
<dbReference type="CDD" id="cd07185">
    <property type="entry name" value="OmpA_C-like"/>
    <property type="match status" value="1"/>
</dbReference>
<evidence type="ECO:0000256" key="1">
    <source>
        <dbReference type="ARBA" id="ARBA00022729"/>
    </source>
</evidence>
<proteinExistence type="predicted"/>
<evidence type="ECO:0000313" key="4">
    <source>
        <dbReference type="EMBL" id="PSX39051.1"/>
    </source>
</evidence>
<dbReference type="AlphaFoldDB" id="A0AAX0YP45"/>
<sequence length="312" mass="34581">MSIKKIIMIFITILLSPVVFAKDNVSVNNLITYPSVWMSGNLGLGKADNDSLQSLDGISPAFKLIAGYDVNRYLGLYSSYDFIGSIPKNNSMNVFSLGFKGNVPIFDMWSVFGKVGISYLNGNTDSYNVSGSLGLGAEYKITNAISTQIGYDYYQNIGLIKSSVGLNQIYWGMTYRFGQVSLPIIKSQKIEVVDEIISDFLVLTRKSYIISFPTGQSVLDNDDKYVLEELLKVMHEFPEIKAKIIGRADATGNGLINEKISKARSLSAHRYLISHGISSNRLAKEWLSDSSPIDLNSPKNSELERSVQIILH</sequence>
<evidence type="ECO:0000313" key="5">
    <source>
        <dbReference type="Proteomes" id="UP000240728"/>
    </source>
</evidence>
<evidence type="ECO:0000259" key="3">
    <source>
        <dbReference type="PROSITE" id="PS51123"/>
    </source>
</evidence>
<dbReference type="InterPro" id="IPR011250">
    <property type="entry name" value="OMP/PagP_B-barrel"/>
</dbReference>
<comment type="caution">
    <text evidence="4">The sequence shown here is derived from an EMBL/GenBank/DDBJ whole genome shotgun (WGS) entry which is preliminary data.</text>
</comment>
<organism evidence="4 5">
    <name type="scientific">Photobacterium kishitanii</name>
    <dbReference type="NCBI Taxonomy" id="318456"/>
    <lineage>
        <taxon>Bacteria</taxon>
        <taxon>Pseudomonadati</taxon>
        <taxon>Pseudomonadota</taxon>
        <taxon>Gammaproteobacteria</taxon>
        <taxon>Vibrionales</taxon>
        <taxon>Vibrionaceae</taxon>
        <taxon>Photobacterium</taxon>
    </lineage>
</organism>
<dbReference type="Proteomes" id="UP000240728">
    <property type="component" value="Unassembled WGS sequence"/>
</dbReference>
<dbReference type="EMBL" id="PYOZ01000028">
    <property type="protein sequence ID" value="PSX39051.1"/>
    <property type="molecule type" value="Genomic_DNA"/>
</dbReference>
<dbReference type="Gene3D" id="2.40.160.20">
    <property type="match status" value="1"/>
</dbReference>
<dbReference type="InterPro" id="IPR027385">
    <property type="entry name" value="Beta-barrel_OMP"/>
</dbReference>
<gene>
    <name evidence="4" type="ORF">C0W53_21930</name>
</gene>
<accession>A0AAX0YP45</accession>
<dbReference type="Pfam" id="PF13505">
    <property type="entry name" value="OMP_b-brl"/>
    <property type="match status" value="1"/>
</dbReference>
<dbReference type="InterPro" id="IPR006665">
    <property type="entry name" value="OmpA-like"/>
</dbReference>
<evidence type="ECO:0000256" key="2">
    <source>
        <dbReference type="PROSITE-ProRule" id="PRU00473"/>
    </source>
</evidence>
<dbReference type="InterPro" id="IPR036737">
    <property type="entry name" value="OmpA-like_sf"/>
</dbReference>
<dbReference type="SUPFAM" id="SSF103088">
    <property type="entry name" value="OmpA-like"/>
    <property type="match status" value="1"/>
</dbReference>
<reference evidence="4 5" key="1">
    <citation type="submission" date="2018-01" db="EMBL/GenBank/DDBJ databases">
        <title>Whole genome sequencing of Histamine producing bacteria.</title>
        <authorList>
            <person name="Butler K."/>
        </authorList>
    </citation>
    <scope>NUCLEOTIDE SEQUENCE [LARGE SCALE GENOMIC DNA]</scope>
    <source>
        <strain evidence="4 5">A1-4</strain>
    </source>
</reference>
<dbReference type="GO" id="GO:0046930">
    <property type="term" value="C:pore complex"/>
    <property type="evidence" value="ECO:0007669"/>
    <property type="project" value="UniProtKB-KW"/>
</dbReference>
<keyword evidence="2" id="KW-0472">Membrane</keyword>
<dbReference type="RefSeq" id="WP_052957486.1">
    <property type="nucleotide sequence ID" value="NZ_JZTB01000042.1"/>
</dbReference>
<dbReference type="Pfam" id="PF00691">
    <property type="entry name" value="OmpA"/>
    <property type="match status" value="1"/>
</dbReference>